<evidence type="ECO:0000313" key="4">
    <source>
        <dbReference type="Proteomes" id="UP000216107"/>
    </source>
</evidence>
<comment type="caution">
    <text evidence="3">The sequence shown here is derived from an EMBL/GenBank/DDBJ whole genome shotgun (WGS) entry which is preliminary data.</text>
</comment>
<dbReference type="EMBL" id="MDUX01000038">
    <property type="protein sequence ID" value="KAF7598757.1"/>
    <property type="molecule type" value="Genomic_DNA"/>
</dbReference>
<organism evidence="3 4">
    <name type="scientific">Candidatus Dactylopiibacterium carminicum</name>
    <dbReference type="NCBI Taxonomy" id="857335"/>
    <lineage>
        <taxon>Bacteria</taxon>
        <taxon>Pseudomonadati</taxon>
        <taxon>Pseudomonadota</taxon>
        <taxon>Betaproteobacteria</taxon>
        <taxon>Rhodocyclales</taxon>
        <taxon>Rhodocyclaceae</taxon>
        <taxon>Candidatus Dactylopiibacterium</taxon>
    </lineage>
</organism>
<reference evidence="3 4" key="2">
    <citation type="submission" date="2017-07" db="EMBL/GenBank/DDBJ databases">
        <title>Candidatus Dactylopiibacterium carminicum, a nitrogen-fixing symbiont of the cochineal insect Dactylopius coccus and Dactylopius opuntiae (Hemiptera: Coccoidea: Dactylopiidae).</title>
        <authorList>
            <person name="Vera A."/>
        </authorList>
    </citation>
    <scope>NUCLEOTIDE SEQUENCE [LARGE SCALE GENOMIC DNA]</scope>
    <source>
        <strain evidence="3 4">NFDCM</strain>
    </source>
</reference>
<dbReference type="AlphaFoldDB" id="A0A272ER73"/>
<sequence>MLLGGLIAAALLAVFGDKTPDSADVVEPMRRTASPPAEEALAAVPAPVGAPQTVDGIHRLKSRLSPAASSDGENRLFAGAPRQ</sequence>
<evidence type="ECO:0000313" key="2">
    <source>
        <dbReference type="EMBL" id="KAF7598757.1"/>
    </source>
</evidence>
<gene>
    <name evidence="2" type="ORF">BGI27_11505</name>
    <name evidence="3" type="ORF">CGU29_10935</name>
</gene>
<dbReference type="EMBL" id="NMRN01000034">
    <property type="protein sequence ID" value="PAS92595.1"/>
    <property type="molecule type" value="Genomic_DNA"/>
</dbReference>
<evidence type="ECO:0000256" key="1">
    <source>
        <dbReference type="SAM" id="MobiDB-lite"/>
    </source>
</evidence>
<feature type="region of interest" description="Disordered" evidence="1">
    <location>
        <begin position="63"/>
        <end position="83"/>
    </location>
</feature>
<proteinExistence type="predicted"/>
<keyword evidence="5" id="KW-1185">Reference proteome</keyword>
<evidence type="ECO:0000313" key="3">
    <source>
        <dbReference type="EMBL" id="PAS92595.1"/>
    </source>
</evidence>
<dbReference type="Proteomes" id="UP000623509">
    <property type="component" value="Unassembled WGS sequence"/>
</dbReference>
<dbReference type="Proteomes" id="UP000216107">
    <property type="component" value="Unassembled WGS sequence"/>
</dbReference>
<evidence type="ECO:0000313" key="5">
    <source>
        <dbReference type="Proteomes" id="UP000623509"/>
    </source>
</evidence>
<reference evidence="2 5" key="1">
    <citation type="submission" date="2016-08" db="EMBL/GenBank/DDBJ databases">
        <title>Candidatus Dactylopiibacterium carminicum genome sequence.</title>
        <authorList>
            <person name="Ramirez-Puebla S.T."/>
            <person name="Ormeno-Orrillo E."/>
            <person name="Vera-Ponce De Leon A."/>
            <person name="Luis L."/>
            <person name="Sanchez-Flores A."/>
            <person name="Monica R."/>
            <person name="Martinez-Romero E."/>
        </authorList>
    </citation>
    <scope>NUCLEOTIDE SEQUENCE [LARGE SCALE GENOMIC DNA]</scope>
    <source>
        <strain evidence="2">END1</strain>
    </source>
</reference>
<protein>
    <submittedName>
        <fullName evidence="3">Uncharacterized protein</fullName>
    </submittedName>
</protein>
<name>A0A272ER73_9RHOO</name>
<accession>A0A272ER73</accession>